<evidence type="ECO:0000256" key="8">
    <source>
        <dbReference type="ARBA" id="ARBA00023080"/>
    </source>
</evidence>
<evidence type="ECO:0000256" key="4">
    <source>
        <dbReference type="ARBA" id="ARBA00006581"/>
    </source>
</evidence>
<dbReference type="NCBIfam" id="NF001862">
    <property type="entry name" value="PRK00601.1"/>
    <property type="match status" value="1"/>
</dbReference>
<dbReference type="EMBL" id="AP024426">
    <property type="protein sequence ID" value="BCR95681.1"/>
    <property type="molecule type" value="Genomic_DNA"/>
</dbReference>
<comment type="similarity">
    <text evidence="4 10">Belongs to the dUTPase family.</text>
</comment>
<dbReference type="OrthoDB" id="419889at2759"/>
<dbReference type="EC" id="3.6.1.23" evidence="10"/>
<feature type="compositionally biased region" description="Low complexity" evidence="11">
    <location>
        <begin position="88"/>
        <end position="105"/>
    </location>
</feature>
<keyword evidence="6 10" id="KW-0378">Hydrolase</keyword>
<evidence type="ECO:0000256" key="5">
    <source>
        <dbReference type="ARBA" id="ARBA00011233"/>
    </source>
</evidence>
<dbReference type="SUPFAM" id="SSF51283">
    <property type="entry name" value="dUTPase-like"/>
    <property type="match status" value="1"/>
</dbReference>
<dbReference type="InterPro" id="IPR036157">
    <property type="entry name" value="dUTPase-like_sf"/>
</dbReference>
<feature type="compositionally biased region" description="Polar residues" evidence="11">
    <location>
        <begin position="38"/>
        <end position="49"/>
    </location>
</feature>
<feature type="compositionally biased region" description="Low complexity" evidence="11">
    <location>
        <begin position="59"/>
        <end position="72"/>
    </location>
</feature>
<organism evidence="12 13">
    <name type="scientific">Aspergillus kawachii</name>
    <name type="common">White koji mold</name>
    <name type="synonym">Aspergillus awamori var. kawachi</name>
    <dbReference type="NCBI Taxonomy" id="1069201"/>
    <lineage>
        <taxon>Eukaryota</taxon>
        <taxon>Fungi</taxon>
        <taxon>Dikarya</taxon>
        <taxon>Ascomycota</taxon>
        <taxon>Pezizomycotina</taxon>
        <taxon>Eurotiomycetes</taxon>
        <taxon>Eurotiomycetidae</taxon>
        <taxon>Eurotiales</taxon>
        <taxon>Aspergillaceae</taxon>
        <taxon>Aspergillus</taxon>
        <taxon>Aspergillus subgen. Circumdati</taxon>
    </lineage>
</organism>
<dbReference type="UniPathway" id="UPA00610">
    <property type="reaction ID" value="UER00666"/>
</dbReference>
<dbReference type="Gene3D" id="2.70.40.10">
    <property type="match status" value="1"/>
</dbReference>
<keyword evidence="10" id="KW-0479">Metal-binding</keyword>
<reference evidence="12" key="2">
    <citation type="submission" date="2021-02" db="EMBL/GenBank/DDBJ databases">
        <title>Aspergillus luchuensis mut. kawachii IFO 4304 genome sequence.</title>
        <authorList>
            <person name="Mori K."/>
            <person name="Kadooka C."/>
            <person name="Goto M."/>
            <person name="Futagami T."/>
        </authorList>
    </citation>
    <scope>NUCLEOTIDE SEQUENCE</scope>
    <source>
        <strain evidence="12">IFO 4308</strain>
    </source>
</reference>
<reference evidence="12" key="1">
    <citation type="submission" date="2021-01" db="EMBL/GenBank/DDBJ databases">
        <authorList>
            <consortium name="Aspergillus luchuensis mut. kawachii IFO 4304 genome sequencing consortium"/>
            <person name="Kazuki M."/>
            <person name="Futagami T."/>
        </authorList>
    </citation>
    <scope>NUCLEOTIDE SEQUENCE</scope>
    <source>
        <strain evidence="12">IFO 4308</strain>
    </source>
</reference>
<dbReference type="NCBIfam" id="TIGR00576">
    <property type="entry name" value="dut"/>
    <property type="match status" value="1"/>
</dbReference>
<comment type="subunit">
    <text evidence="5 10">Homotrimer.</text>
</comment>
<dbReference type="RefSeq" id="XP_041539447.1">
    <property type="nucleotide sequence ID" value="XM_041685354.1"/>
</dbReference>
<evidence type="ECO:0000256" key="7">
    <source>
        <dbReference type="ARBA" id="ARBA00022842"/>
    </source>
</evidence>
<dbReference type="GO" id="GO:0006226">
    <property type="term" value="P:dUMP biosynthetic process"/>
    <property type="evidence" value="ECO:0007669"/>
    <property type="project" value="UniProtKB-UniRule"/>
</dbReference>
<evidence type="ECO:0000256" key="2">
    <source>
        <dbReference type="ARBA" id="ARBA00003495"/>
    </source>
</evidence>
<keyword evidence="8 10" id="KW-0546">Nucleotide metabolism</keyword>
<comment type="cofactor">
    <cofactor evidence="1 10">
        <name>Mg(2+)</name>
        <dbReference type="ChEBI" id="CHEBI:18420"/>
    </cofactor>
</comment>
<dbReference type="PANTHER" id="PTHR11241:SF0">
    <property type="entry name" value="DEOXYURIDINE 5'-TRIPHOSPHATE NUCLEOTIDOHYDROLASE"/>
    <property type="match status" value="1"/>
</dbReference>
<sequence>MKGLALALASRRFTQHTAFPTPLQHLFSRTRRERIPHFSSSPLHTTQIMTKETTPPPTTTTTNEPTTTTHEPPSLPASPLAKRTKPNTDTTDTTTTSTTMGSTSTPLPPLQVKKLTPTGRAPTRGSAFAAGYDMYSAKETVIPAKGKALVDTGIAIAVPEGTYGRIAPRSGLASKHFIDTGAGVIDADYRGEVKVLLFNHSDVDFEVKEGDRVAQLVLERIYTPEVVVVEELAESVRGAGGFGSTGV</sequence>
<dbReference type="CDD" id="cd07557">
    <property type="entry name" value="trimeric_dUTPase"/>
    <property type="match status" value="1"/>
</dbReference>
<keyword evidence="7 10" id="KW-0460">Magnesium</keyword>
<feature type="region of interest" description="Disordered" evidence="11">
    <location>
        <begin position="37"/>
        <end position="121"/>
    </location>
</feature>
<dbReference type="KEGG" id="aluc:AKAW2_20621S"/>
<dbReference type="GeneID" id="64957006"/>
<dbReference type="GO" id="GO:0046081">
    <property type="term" value="P:dUTP catabolic process"/>
    <property type="evidence" value="ECO:0007669"/>
    <property type="project" value="UniProtKB-UniRule"/>
</dbReference>
<dbReference type="Proteomes" id="UP000661280">
    <property type="component" value="Chromosome 2"/>
</dbReference>
<evidence type="ECO:0000256" key="1">
    <source>
        <dbReference type="ARBA" id="ARBA00001946"/>
    </source>
</evidence>
<evidence type="ECO:0000313" key="13">
    <source>
        <dbReference type="Proteomes" id="UP000661280"/>
    </source>
</evidence>
<gene>
    <name evidence="12" type="primary">DUT1</name>
    <name evidence="12" type="ORF">AKAW2_20621S</name>
</gene>
<protein>
    <recommendedName>
        <fullName evidence="10">Deoxyuridine 5'-triphosphate nucleotidohydrolase</fullName>
        <shortName evidence="10">dUTPase</shortName>
        <ecNumber evidence="10">3.6.1.23</ecNumber>
    </recommendedName>
    <alternativeName>
        <fullName evidence="10">dUTP pyrophosphatase</fullName>
    </alternativeName>
</protein>
<dbReference type="FunFam" id="2.70.40.10:FF:000004">
    <property type="entry name" value="Deoxyuridine triphosphatase"/>
    <property type="match status" value="1"/>
</dbReference>
<dbReference type="AlphaFoldDB" id="A0A7R7WSA2"/>
<evidence type="ECO:0000256" key="9">
    <source>
        <dbReference type="ARBA" id="ARBA00047686"/>
    </source>
</evidence>
<evidence type="ECO:0000256" key="6">
    <source>
        <dbReference type="ARBA" id="ARBA00022801"/>
    </source>
</evidence>
<proteinExistence type="inferred from homology"/>
<evidence type="ECO:0000256" key="3">
    <source>
        <dbReference type="ARBA" id="ARBA00005142"/>
    </source>
</evidence>
<dbReference type="GO" id="GO:0004170">
    <property type="term" value="F:dUTP diphosphatase activity"/>
    <property type="evidence" value="ECO:0007669"/>
    <property type="project" value="UniProtKB-UniRule"/>
</dbReference>
<dbReference type="InterPro" id="IPR029054">
    <property type="entry name" value="dUTPase-like"/>
</dbReference>
<dbReference type="Pfam" id="PF00692">
    <property type="entry name" value="dUTPase"/>
    <property type="match status" value="1"/>
</dbReference>
<comment type="catalytic activity">
    <reaction evidence="9 10">
        <text>dUTP + H2O = dUMP + diphosphate + H(+)</text>
        <dbReference type="Rhea" id="RHEA:10248"/>
        <dbReference type="ChEBI" id="CHEBI:15377"/>
        <dbReference type="ChEBI" id="CHEBI:15378"/>
        <dbReference type="ChEBI" id="CHEBI:33019"/>
        <dbReference type="ChEBI" id="CHEBI:61555"/>
        <dbReference type="ChEBI" id="CHEBI:246422"/>
        <dbReference type="EC" id="3.6.1.23"/>
    </reaction>
</comment>
<accession>A0A7R7WSA2</accession>
<dbReference type="PANTHER" id="PTHR11241">
    <property type="entry name" value="DEOXYURIDINE 5'-TRIPHOSPHATE NUCLEOTIDOHYDROLASE"/>
    <property type="match status" value="1"/>
</dbReference>
<dbReference type="GO" id="GO:0000287">
    <property type="term" value="F:magnesium ion binding"/>
    <property type="evidence" value="ECO:0007669"/>
    <property type="project" value="UniProtKB-UniRule"/>
</dbReference>
<comment type="function">
    <text evidence="2">This enzyme is involved in nucleotide metabolism: it produces dUMP, the immediate precursor of thymidine nucleotides and it decreases the intracellular concentration of dUTP so that uracil cannot be incorporated into DNA.</text>
</comment>
<comment type="pathway">
    <text evidence="3 10">Pyrimidine metabolism; dUMP biosynthesis; dUMP from dCTP (dUTP route): step 2/2.</text>
</comment>
<name>A0A7R7WSA2_ASPKA</name>
<keyword evidence="13" id="KW-1185">Reference proteome</keyword>
<comment type="function">
    <text evidence="10">Involved in nucleotide metabolism via production of dUMP, the immediate precursor of thymidine nucleotides, and decreases the intracellular concentration of dUTP so that uracil cannot be incorporated into DNA.</text>
</comment>
<evidence type="ECO:0000256" key="10">
    <source>
        <dbReference type="RuleBase" id="RU367024"/>
    </source>
</evidence>
<dbReference type="InterPro" id="IPR033704">
    <property type="entry name" value="dUTPase_trimeric"/>
</dbReference>
<evidence type="ECO:0000313" key="12">
    <source>
        <dbReference type="EMBL" id="BCR95681.1"/>
    </source>
</evidence>
<dbReference type="InterPro" id="IPR008181">
    <property type="entry name" value="dUTPase"/>
</dbReference>
<evidence type="ECO:0000256" key="11">
    <source>
        <dbReference type="SAM" id="MobiDB-lite"/>
    </source>
</evidence>